<sequence length="78" mass="8421">MLNGGSGLPYRKSAPSAGGHPQCQLNLRARPISEACSLHPVAAARGLVPERNQSGRCYRLEENGKVGGDFHPRRRAKN</sequence>
<reference evidence="2" key="1">
    <citation type="journal article" date="2023" name="Science">
        <title>Genome structures resolve the early diversification of teleost fishes.</title>
        <authorList>
            <person name="Parey E."/>
            <person name="Louis A."/>
            <person name="Montfort J."/>
            <person name="Bouchez O."/>
            <person name="Roques C."/>
            <person name="Iampietro C."/>
            <person name="Lluch J."/>
            <person name="Castinel A."/>
            <person name="Donnadieu C."/>
            <person name="Desvignes T."/>
            <person name="Floi Bucao C."/>
            <person name="Jouanno E."/>
            <person name="Wen M."/>
            <person name="Mejri S."/>
            <person name="Dirks R."/>
            <person name="Jansen H."/>
            <person name="Henkel C."/>
            <person name="Chen W.J."/>
            <person name="Zahm M."/>
            <person name="Cabau C."/>
            <person name="Klopp C."/>
            <person name="Thompson A.W."/>
            <person name="Robinson-Rechavi M."/>
            <person name="Braasch I."/>
            <person name="Lecointre G."/>
            <person name="Bobe J."/>
            <person name="Postlethwait J.H."/>
            <person name="Berthelot C."/>
            <person name="Roest Crollius H."/>
            <person name="Guiguen Y."/>
        </authorList>
    </citation>
    <scope>NUCLEOTIDE SEQUENCE</scope>
    <source>
        <strain evidence="2">NC1722</strain>
    </source>
</reference>
<dbReference type="EMBL" id="JAINUG010000029">
    <property type="protein sequence ID" value="KAJ8409647.1"/>
    <property type="molecule type" value="Genomic_DNA"/>
</dbReference>
<comment type="caution">
    <text evidence="2">The sequence shown here is derived from an EMBL/GenBank/DDBJ whole genome shotgun (WGS) entry which is preliminary data.</text>
</comment>
<evidence type="ECO:0000256" key="1">
    <source>
        <dbReference type="SAM" id="MobiDB-lite"/>
    </source>
</evidence>
<feature type="region of interest" description="Disordered" evidence="1">
    <location>
        <begin position="1"/>
        <end position="22"/>
    </location>
</feature>
<proteinExistence type="predicted"/>
<protein>
    <submittedName>
        <fullName evidence="2">Uncharacterized protein</fullName>
    </submittedName>
</protein>
<evidence type="ECO:0000313" key="2">
    <source>
        <dbReference type="EMBL" id="KAJ8409647.1"/>
    </source>
</evidence>
<gene>
    <name evidence="2" type="ORF">AAFF_G00217060</name>
</gene>
<dbReference type="Proteomes" id="UP001221898">
    <property type="component" value="Unassembled WGS sequence"/>
</dbReference>
<dbReference type="AlphaFoldDB" id="A0AAD7WUF0"/>
<name>A0AAD7WUF0_9TELE</name>
<organism evidence="2 3">
    <name type="scientific">Aldrovandia affinis</name>
    <dbReference type="NCBI Taxonomy" id="143900"/>
    <lineage>
        <taxon>Eukaryota</taxon>
        <taxon>Metazoa</taxon>
        <taxon>Chordata</taxon>
        <taxon>Craniata</taxon>
        <taxon>Vertebrata</taxon>
        <taxon>Euteleostomi</taxon>
        <taxon>Actinopterygii</taxon>
        <taxon>Neopterygii</taxon>
        <taxon>Teleostei</taxon>
        <taxon>Notacanthiformes</taxon>
        <taxon>Halosauridae</taxon>
        <taxon>Aldrovandia</taxon>
    </lineage>
</organism>
<keyword evidence="3" id="KW-1185">Reference proteome</keyword>
<evidence type="ECO:0000313" key="3">
    <source>
        <dbReference type="Proteomes" id="UP001221898"/>
    </source>
</evidence>
<accession>A0AAD7WUF0</accession>